<dbReference type="InterPro" id="IPR050398">
    <property type="entry name" value="HssS/ArlS-like"/>
</dbReference>
<evidence type="ECO:0000256" key="3">
    <source>
        <dbReference type="ARBA" id="ARBA00012438"/>
    </source>
</evidence>
<accession>A0A1H3YEW9</accession>
<keyword evidence="13 15" id="KW-0472">Membrane</keyword>
<evidence type="ECO:0000256" key="10">
    <source>
        <dbReference type="ARBA" id="ARBA00022840"/>
    </source>
</evidence>
<dbReference type="PANTHER" id="PTHR45528:SF1">
    <property type="entry name" value="SENSOR HISTIDINE KINASE CPXA"/>
    <property type="match status" value="1"/>
</dbReference>
<dbReference type="STRING" id="908615.SAMN05421540_103108"/>
<proteinExistence type="predicted"/>
<evidence type="ECO:0000256" key="2">
    <source>
        <dbReference type="ARBA" id="ARBA00004651"/>
    </source>
</evidence>
<dbReference type="SMART" id="SM00387">
    <property type="entry name" value="HATPase_c"/>
    <property type="match status" value="1"/>
</dbReference>
<evidence type="ECO:0000256" key="1">
    <source>
        <dbReference type="ARBA" id="ARBA00000085"/>
    </source>
</evidence>
<dbReference type="PROSITE" id="PS50885">
    <property type="entry name" value="HAMP"/>
    <property type="match status" value="1"/>
</dbReference>
<evidence type="ECO:0000256" key="14">
    <source>
        <dbReference type="SAM" id="Coils"/>
    </source>
</evidence>
<keyword evidence="10" id="KW-0067">ATP-binding</keyword>
<keyword evidence="9 18" id="KW-0418">Kinase</keyword>
<keyword evidence="5" id="KW-0597">Phosphoprotein</keyword>
<evidence type="ECO:0000256" key="4">
    <source>
        <dbReference type="ARBA" id="ARBA00022475"/>
    </source>
</evidence>
<keyword evidence="7 15" id="KW-0812">Transmembrane</keyword>
<organism evidence="18 19">
    <name type="scientific">Psychroflexus halocasei</name>
    <dbReference type="NCBI Taxonomy" id="908615"/>
    <lineage>
        <taxon>Bacteria</taxon>
        <taxon>Pseudomonadati</taxon>
        <taxon>Bacteroidota</taxon>
        <taxon>Flavobacteriia</taxon>
        <taxon>Flavobacteriales</taxon>
        <taxon>Flavobacteriaceae</taxon>
        <taxon>Psychroflexus</taxon>
    </lineage>
</organism>
<dbReference type="SUPFAM" id="SSF55874">
    <property type="entry name" value="ATPase domain of HSP90 chaperone/DNA topoisomerase II/histidine kinase"/>
    <property type="match status" value="1"/>
</dbReference>
<evidence type="ECO:0000256" key="9">
    <source>
        <dbReference type="ARBA" id="ARBA00022777"/>
    </source>
</evidence>
<comment type="subcellular location">
    <subcellularLocation>
        <location evidence="2">Cell membrane</location>
        <topology evidence="2">Multi-pass membrane protein</topology>
    </subcellularLocation>
</comment>
<dbReference type="InterPro" id="IPR003660">
    <property type="entry name" value="HAMP_dom"/>
</dbReference>
<feature type="coiled-coil region" evidence="14">
    <location>
        <begin position="220"/>
        <end position="283"/>
    </location>
</feature>
<dbReference type="SUPFAM" id="SSF158472">
    <property type="entry name" value="HAMP domain-like"/>
    <property type="match status" value="1"/>
</dbReference>
<keyword evidence="8" id="KW-0547">Nucleotide-binding</keyword>
<gene>
    <name evidence="18" type="ORF">SAMN05421540_103108</name>
</gene>
<dbReference type="GO" id="GO:0005524">
    <property type="term" value="F:ATP binding"/>
    <property type="evidence" value="ECO:0007669"/>
    <property type="project" value="UniProtKB-KW"/>
</dbReference>
<dbReference type="SMART" id="SM00304">
    <property type="entry name" value="HAMP"/>
    <property type="match status" value="1"/>
</dbReference>
<dbReference type="Pfam" id="PF02518">
    <property type="entry name" value="HATPase_c"/>
    <property type="match status" value="1"/>
</dbReference>
<dbReference type="CDD" id="cd06225">
    <property type="entry name" value="HAMP"/>
    <property type="match status" value="1"/>
</dbReference>
<dbReference type="EMBL" id="FNQF01000003">
    <property type="protein sequence ID" value="SEA09472.1"/>
    <property type="molecule type" value="Genomic_DNA"/>
</dbReference>
<dbReference type="InterPro" id="IPR036097">
    <property type="entry name" value="HisK_dim/P_sf"/>
</dbReference>
<evidence type="ECO:0000313" key="18">
    <source>
        <dbReference type="EMBL" id="SEA09472.1"/>
    </source>
</evidence>
<dbReference type="InterPro" id="IPR003594">
    <property type="entry name" value="HATPase_dom"/>
</dbReference>
<evidence type="ECO:0000256" key="8">
    <source>
        <dbReference type="ARBA" id="ARBA00022741"/>
    </source>
</evidence>
<dbReference type="InterPro" id="IPR003661">
    <property type="entry name" value="HisK_dim/P_dom"/>
</dbReference>
<evidence type="ECO:0000256" key="6">
    <source>
        <dbReference type="ARBA" id="ARBA00022679"/>
    </source>
</evidence>
<dbReference type="GO" id="GO:0000155">
    <property type="term" value="F:phosphorelay sensor kinase activity"/>
    <property type="evidence" value="ECO:0007669"/>
    <property type="project" value="InterPro"/>
</dbReference>
<keyword evidence="6" id="KW-0808">Transferase</keyword>
<feature type="domain" description="Histidine kinase" evidence="16">
    <location>
        <begin position="247"/>
        <end position="460"/>
    </location>
</feature>
<dbReference type="InterPro" id="IPR036890">
    <property type="entry name" value="HATPase_C_sf"/>
</dbReference>
<dbReference type="Gene3D" id="6.10.340.10">
    <property type="match status" value="1"/>
</dbReference>
<evidence type="ECO:0000313" key="19">
    <source>
        <dbReference type="Proteomes" id="UP000198820"/>
    </source>
</evidence>
<sequence>MMNKLSIKNRIATYSVLGIASLSLIVFIAIYFTVKNTIFNKFDKHLNFEAQKHLNELTYVNDSVYFVYKDEWLEREHIEVQTFPLYVEIVDLNGNIIDKSPNLYNVSLKFDLNRNTKFIVNQRLENKKIRQIQLPLINQGKKYGYLAISMSIDDSELLLKSLSDTLLIIYPILLIVTFFTSRIISRVTIKPITLIAKTVDEINSSNLNKRVPEPRSGDELETLSKAINDFLNRIDAAIKREKQFTADASHQLRTPLSVIKGNLEVLIRKERQTEEYVEEIQQNVYKIDSMANTLEKLLVLARLDNKEKNIEVEKLDIYHLTEAILTNYKQQILQKNISLNVKKVSKTKFYVNKTYLSLILDNLISNAVKYANPNTTIDIKFFLSKLNLKISISNIGPKISDKEKKLIFNPFYRNIEHTNTIKGDGLGLAIITKAAHLLDIKLDLSSAKTTTFSIEIPLRSQT</sequence>
<dbReference type="Pfam" id="PF00672">
    <property type="entry name" value="HAMP"/>
    <property type="match status" value="1"/>
</dbReference>
<dbReference type="Pfam" id="PF00512">
    <property type="entry name" value="HisKA"/>
    <property type="match status" value="1"/>
</dbReference>
<dbReference type="GO" id="GO:0005886">
    <property type="term" value="C:plasma membrane"/>
    <property type="evidence" value="ECO:0007669"/>
    <property type="project" value="UniProtKB-SubCell"/>
</dbReference>
<comment type="catalytic activity">
    <reaction evidence="1">
        <text>ATP + protein L-histidine = ADP + protein N-phospho-L-histidine.</text>
        <dbReference type="EC" id="2.7.13.3"/>
    </reaction>
</comment>
<evidence type="ECO:0000259" key="17">
    <source>
        <dbReference type="PROSITE" id="PS50885"/>
    </source>
</evidence>
<dbReference type="InterPro" id="IPR005467">
    <property type="entry name" value="His_kinase_dom"/>
</dbReference>
<evidence type="ECO:0000256" key="7">
    <source>
        <dbReference type="ARBA" id="ARBA00022692"/>
    </source>
</evidence>
<dbReference type="EC" id="2.7.13.3" evidence="3"/>
<keyword evidence="4" id="KW-1003">Cell membrane</keyword>
<dbReference type="Gene3D" id="3.30.565.10">
    <property type="entry name" value="Histidine kinase-like ATPase, C-terminal domain"/>
    <property type="match status" value="1"/>
</dbReference>
<protein>
    <recommendedName>
        <fullName evidence="3">histidine kinase</fullName>
        <ecNumber evidence="3">2.7.13.3</ecNumber>
    </recommendedName>
</protein>
<dbReference type="PROSITE" id="PS50109">
    <property type="entry name" value="HIS_KIN"/>
    <property type="match status" value="1"/>
</dbReference>
<keyword evidence="19" id="KW-1185">Reference proteome</keyword>
<evidence type="ECO:0000256" key="15">
    <source>
        <dbReference type="SAM" id="Phobius"/>
    </source>
</evidence>
<evidence type="ECO:0000256" key="13">
    <source>
        <dbReference type="ARBA" id="ARBA00023136"/>
    </source>
</evidence>
<dbReference type="CDD" id="cd00082">
    <property type="entry name" value="HisKA"/>
    <property type="match status" value="1"/>
</dbReference>
<feature type="transmembrane region" description="Helical" evidence="15">
    <location>
        <begin position="12"/>
        <end position="34"/>
    </location>
</feature>
<evidence type="ECO:0000256" key="5">
    <source>
        <dbReference type="ARBA" id="ARBA00022553"/>
    </source>
</evidence>
<reference evidence="18 19" key="1">
    <citation type="submission" date="2016-10" db="EMBL/GenBank/DDBJ databases">
        <authorList>
            <person name="de Groot N.N."/>
        </authorList>
    </citation>
    <scope>NUCLEOTIDE SEQUENCE [LARGE SCALE GENOMIC DNA]</scope>
    <source>
        <strain evidence="18 19">DSM 23581</strain>
    </source>
</reference>
<evidence type="ECO:0000259" key="16">
    <source>
        <dbReference type="PROSITE" id="PS50109"/>
    </source>
</evidence>
<dbReference type="Gene3D" id="1.10.287.130">
    <property type="match status" value="1"/>
</dbReference>
<feature type="domain" description="HAMP" evidence="17">
    <location>
        <begin position="186"/>
        <end position="239"/>
    </location>
</feature>
<evidence type="ECO:0000256" key="12">
    <source>
        <dbReference type="ARBA" id="ARBA00023012"/>
    </source>
</evidence>
<name>A0A1H3YEW9_9FLAO</name>
<dbReference type="AlphaFoldDB" id="A0A1H3YEW9"/>
<dbReference type="SUPFAM" id="SSF47384">
    <property type="entry name" value="Homodimeric domain of signal transducing histidine kinase"/>
    <property type="match status" value="1"/>
</dbReference>
<dbReference type="PANTHER" id="PTHR45528">
    <property type="entry name" value="SENSOR HISTIDINE KINASE CPXA"/>
    <property type="match status" value="1"/>
</dbReference>
<keyword evidence="11 15" id="KW-1133">Transmembrane helix</keyword>
<keyword evidence="12" id="KW-0902">Two-component regulatory system</keyword>
<keyword evidence="14" id="KW-0175">Coiled coil</keyword>
<evidence type="ECO:0000256" key="11">
    <source>
        <dbReference type="ARBA" id="ARBA00022989"/>
    </source>
</evidence>
<dbReference type="Proteomes" id="UP000198820">
    <property type="component" value="Unassembled WGS sequence"/>
</dbReference>
<dbReference type="SMART" id="SM00388">
    <property type="entry name" value="HisKA"/>
    <property type="match status" value="1"/>
</dbReference>